<keyword evidence="2" id="KW-1133">Transmembrane helix</keyword>
<reference evidence="4" key="1">
    <citation type="journal article" date="2005" name="Nature">
        <title>The map-based sequence of the rice genome.</title>
        <authorList>
            <consortium name="International rice genome sequencing project (IRGSP)"/>
            <person name="Matsumoto T."/>
            <person name="Wu J."/>
            <person name="Kanamori H."/>
            <person name="Katayose Y."/>
            <person name="Fujisawa M."/>
            <person name="Namiki N."/>
            <person name="Mizuno H."/>
            <person name="Yamamoto K."/>
            <person name="Antonio B.A."/>
            <person name="Baba T."/>
            <person name="Sakata K."/>
            <person name="Nagamura Y."/>
            <person name="Aoki H."/>
            <person name="Arikawa K."/>
            <person name="Arita K."/>
            <person name="Bito T."/>
            <person name="Chiden Y."/>
            <person name="Fujitsuka N."/>
            <person name="Fukunaka R."/>
            <person name="Hamada M."/>
            <person name="Harada C."/>
            <person name="Hayashi A."/>
            <person name="Hijishita S."/>
            <person name="Honda M."/>
            <person name="Hosokawa S."/>
            <person name="Ichikawa Y."/>
            <person name="Idonuma A."/>
            <person name="Iijima M."/>
            <person name="Ikeda M."/>
            <person name="Ikeno M."/>
            <person name="Ito K."/>
            <person name="Ito S."/>
            <person name="Ito T."/>
            <person name="Ito Y."/>
            <person name="Ito Y."/>
            <person name="Iwabuchi A."/>
            <person name="Kamiya K."/>
            <person name="Karasawa W."/>
            <person name="Kurita K."/>
            <person name="Katagiri S."/>
            <person name="Kikuta A."/>
            <person name="Kobayashi H."/>
            <person name="Kobayashi N."/>
            <person name="Machita K."/>
            <person name="Maehara T."/>
            <person name="Masukawa M."/>
            <person name="Mizubayashi T."/>
            <person name="Mukai Y."/>
            <person name="Nagasaki H."/>
            <person name="Nagata Y."/>
            <person name="Naito S."/>
            <person name="Nakashima M."/>
            <person name="Nakama Y."/>
            <person name="Nakamichi Y."/>
            <person name="Nakamura M."/>
            <person name="Meguro A."/>
            <person name="Negishi M."/>
            <person name="Ohta I."/>
            <person name="Ohta T."/>
            <person name="Okamoto M."/>
            <person name="Ono N."/>
            <person name="Saji S."/>
            <person name="Sakaguchi M."/>
            <person name="Sakai K."/>
            <person name="Shibata M."/>
            <person name="Shimokawa T."/>
            <person name="Song J."/>
            <person name="Takazaki Y."/>
            <person name="Terasawa K."/>
            <person name="Tsugane M."/>
            <person name="Tsuji K."/>
            <person name="Ueda S."/>
            <person name="Waki K."/>
            <person name="Yamagata H."/>
            <person name="Yamamoto M."/>
            <person name="Yamamoto S."/>
            <person name="Yamane H."/>
            <person name="Yoshiki S."/>
            <person name="Yoshihara R."/>
            <person name="Yukawa K."/>
            <person name="Zhong H."/>
            <person name="Yano M."/>
            <person name="Yuan Q."/>
            <person name="Ouyang S."/>
            <person name="Liu J."/>
            <person name="Jones K.M."/>
            <person name="Gansberger K."/>
            <person name="Moffat K."/>
            <person name="Hill J."/>
            <person name="Bera J."/>
            <person name="Fadrosh D."/>
            <person name="Jin S."/>
            <person name="Johri S."/>
            <person name="Kim M."/>
            <person name="Overton L."/>
            <person name="Reardon M."/>
            <person name="Tsitrin T."/>
            <person name="Vuong H."/>
            <person name="Weaver B."/>
            <person name="Ciecko A."/>
            <person name="Tallon L."/>
            <person name="Jackson J."/>
            <person name="Pai G."/>
            <person name="Aken S.V."/>
            <person name="Utterback T."/>
            <person name="Reidmuller S."/>
            <person name="Feldblyum T."/>
            <person name="Hsiao J."/>
            <person name="Zismann V."/>
            <person name="Iobst S."/>
            <person name="de Vazeille A.R."/>
            <person name="Buell C.R."/>
            <person name="Ying K."/>
            <person name="Li Y."/>
            <person name="Lu T."/>
            <person name="Huang Y."/>
            <person name="Zhao Q."/>
            <person name="Feng Q."/>
            <person name="Zhang L."/>
            <person name="Zhu J."/>
            <person name="Weng Q."/>
            <person name="Mu J."/>
            <person name="Lu Y."/>
            <person name="Fan D."/>
            <person name="Liu Y."/>
            <person name="Guan J."/>
            <person name="Zhang Y."/>
            <person name="Yu S."/>
            <person name="Liu X."/>
            <person name="Zhang Y."/>
            <person name="Hong G."/>
            <person name="Han B."/>
            <person name="Choisne N."/>
            <person name="Demange N."/>
            <person name="Orjeda G."/>
            <person name="Samain S."/>
            <person name="Cattolico L."/>
            <person name="Pelletier E."/>
            <person name="Couloux A."/>
            <person name="Segurens B."/>
            <person name="Wincker P."/>
            <person name="D'Hont A."/>
            <person name="Scarpelli C."/>
            <person name="Weissenbach J."/>
            <person name="Salanoubat M."/>
            <person name="Quetier F."/>
            <person name="Yu Y."/>
            <person name="Kim H.R."/>
            <person name="Rambo T."/>
            <person name="Currie J."/>
            <person name="Collura K."/>
            <person name="Luo M."/>
            <person name="Yang T."/>
            <person name="Ammiraju J.S.S."/>
            <person name="Engler F."/>
            <person name="Soderlund C."/>
            <person name="Wing R.A."/>
            <person name="Palmer L.E."/>
            <person name="de la Bastide M."/>
            <person name="Spiegel L."/>
            <person name="Nascimento L."/>
            <person name="Zutavern T."/>
            <person name="O'Shaughnessy A."/>
            <person name="Dike S."/>
            <person name="Dedhia N."/>
            <person name="Preston R."/>
            <person name="Balija V."/>
            <person name="McCombie W.R."/>
            <person name="Chow T."/>
            <person name="Chen H."/>
            <person name="Chung M."/>
            <person name="Chen C."/>
            <person name="Shaw J."/>
            <person name="Wu H."/>
            <person name="Hsiao K."/>
            <person name="Chao Y."/>
            <person name="Chu M."/>
            <person name="Cheng C."/>
            <person name="Hour A."/>
            <person name="Lee P."/>
            <person name="Lin S."/>
            <person name="Lin Y."/>
            <person name="Liou J."/>
            <person name="Liu S."/>
            <person name="Hsing Y."/>
            <person name="Raghuvanshi S."/>
            <person name="Mohanty A."/>
            <person name="Bharti A.K."/>
            <person name="Gaur A."/>
            <person name="Gupta V."/>
            <person name="Kumar D."/>
            <person name="Ravi V."/>
            <person name="Vij S."/>
            <person name="Kapur A."/>
            <person name="Khurana P."/>
            <person name="Khurana P."/>
            <person name="Khurana J.P."/>
            <person name="Tyagi A.K."/>
            <person name="Gaikwad K."/>
            <person name="Singh A."/>
            <person name="Dalal V."/>
            <person name="Srivastava S."/>
            <person name="Dixit A."/>
            <person name="Pal A.K."/>
            <person name="Ghazi I.A."/>
            <person name="Yadav M."/>
            <person name="Pandit A."/>
            <person name="Bhargava A."/>
            <person name="Sureshbabu K."/>
            <person name="Batra K."/>
            <person name="Sharma T.R."/>
            <person name="Mohapatra T."/>
            <person name="Singh N.K."/>
            <person name="Messing J."/>
            <person name="Nelson A.B."/>
            <person name="Fuks G."/>
            <person name="Kavchok S."/>
            <person name="Keizer G."/>
            <person name="Linton E."/>
            <person name="Llaca V."/>
            <person name="Song R."/>
            <person name="Tanyolac B."/>
            <person name="Young S."/>
            <person name="Ho-Il K."/>
            <person name="Hahn J.H."/>
            <person name="Sangsakoo G."/>
            <person name="Vanavichit A."/>
            <person name="de Mattos Luiz.A.T."/>
            <person name="Zimmer P.D."/>
            <person name="Malone G."/>
            <person name="Dellagostin O."/>
            <person name="de Oliveira A.C."/>
            <person name="Bevan M."/>
            <person name="Bancroft I."/>
            <person name="Minx P."/>
            <person name="Cordum H."/>
            <person name="Wilson R."/>
            <person name="Cheng Z."/>
            <person name="Jin W."/>
            <person name="Jiang J."/>
            <person name="Leong S.A."/>
            <person name="Iwama H."/>
            <person name="Gojobori T."/>
            <person name="Itoh T."/>
            <person name="Niimura Y."/>
            <person name="Fujii Y."/>
            <person name="Habara T."/>
            <person name="Sakai H."/>
            <person name="Sato Y."/>
            <person name="Wilson G."/>
            <person name="Kumar K."/>
            <person name="McCouch S."/>
            <person name="Juretic N."/>
            <person name="Hoen D."/>
            <person name="Wright S."/>
            <person name="Bruskiewich R."/>
            <person name="Bureau T."/>
            <person name="Miyao A."/>
            <person name="Hirochika H."/>
            <person name="Nishikawa T."/>
            <person name="Kadowaki K."/>
            <person name="Sugiura M."/>
            <person name="Burr B."/>
            <person name="Sasaki T."/>
        </authorList>
    </citation>
    <scope>NUCLEOTIDE SEQUENCE [LARGE SCALE GENOMIC DNA]</scope>
    <source>
        <strain evidence="4">cv. Nipponbare</strain>
    </source>
</reference>
<keyword evidence="2" id="KW-0472">Membrane</keyword>
<feature type="region of interest" description="Disordered" evidence="1">
    <location>
        <begin position="44"/>
        <end position="65"/>
    </location>
</feature>
<feature type="transmembrane region" description="Helical" evidence="2">
    <location>
        <begin position="96"/>
        <end position="115"/>
    </location>
</feature>
<protein>
    <submittedName>
        <fullName evidence="3">Uncharacterized protein</fullName>
    </submittedName>
</protein>
<dbReference type="AlphaFoldDB" id="Q6ZK07"/>
<gene>
    <name evidence="3" type="primary">OJ1345_D02.14</name>
</gene>
<dbReference type="EMBL" id="AP003892">
    <property type="protein sequence ID" value="BAD08903.1"/>
    <property type="molecule type" value="Genomic_DNA"/>
</dbReference>
<evidence type="ECO:0000313" key="4">
    <source>
        <dbReference type="Proteomes" id="UP000000763"/>
    </source>
</evidence>
<dbReference type="Proteomes" id="UP000000763">
    <property type="component" value="Chromosome 8"/>
</dbReference>
<organism evidence="3 4">
    <name type="scientific">Oryza sativa subsp. japonica</name>
    <name type="common">Rice</name>
    <dbReference type="NCBI Taxonomy" id="39947"/>
    <lineage>
        <taxon>Eukaryota</taxon>
        <taxon>Viridiplantae</taxon>
        <taxon>Streptophyta</taxon>
        <taxon>Embryophyta</taxon>
        <taxon>Tracheophyta</taxon>
        <taxon>Spermatophyta</taxon>
        <taxon>Magnoliopsida</taxon>
        <taxon>Liliopsida</taxon>
        <taxon>Poales</taxon>
        <taxon>Poaceae</taxon>
        <taxon>BOP clade</taxon>
        <taxon>Oryzoideae</taxon>
        <taxon>Oryzeae</taxon>
        <taxon>Oryzinae</taxon>
        <taxon>Oryza</taxon>
        <taxon>Oryza sativa</taxon>
    </lineage>
</organism>
<evidence type="ECO:0000313" key="3">
    <source>
        <dbReference type="EMBL" id="BAD08903.1"/>
    </source>
</evidence>
<accession>Q6ZK07</accession>
<name>Q6ZK07_ORYSJ</name>
<keyword evidence="2" id="KW-0812">Transmembrane</keyword>
<reference evidence="4" key="2">
    <citation type="journal article" date="2008" name="Nucleic Acids Res.">
        <title>The rice annotation project database (RAP-DB): 2008 update.</title>
        <authorList>
            <consortium name="The rice annotation project (RAP)"/>
        </authorList>
    </citation>
    <scope>GENOME REANNOTATION</scope>
    <source>
        <strain evidence="4">cv. Nipponbare</strain>
    </source>
</reference>
<evidence type="ECO:0000256" key="2">
    <source>
        <dbReference type="SAM" id="Phobius"/>
    </source>
</evidence>
<proteinExistence type="predicted"/>
<evidence type="ECO:0000256" key="1">
    <source>
        <dbReference type="SAM" id="MobiDB-lite"/>
    </source>
</evidence>
<sequence>MASRDSLHRSTATADLLLGDAHWDRFQEAVLELRHDVTEAQAVLRRGNAARRGSRPPSGPNAGPKELCRLASATAAATKHLSPRLSFGSIAEEIEMAAAASIAVFMTTMFMLWPWHPHARRRQHLWPLHRRPRQRRGDGMEALYSYKKIFFQPTDDWSCFLLMIGVSDYQ</sequence>